<feature type="transmembrane region" description="Helical" evidence="10">
    <location>
        <begin position="207"/>
        <end position="226"/>
    </location>
</feature>
<dbReference type="Pfam" id="PF07695">
    <property type="entry name" value="7TMR-DISM_7TM"/>
    <property type="match status" value="1"/>
</dbReference>
<dbReference type="InterPro" id="IPR004358">
    <property type="entry name" value="Sig_transdc_His_kin-like_C"/>
</dbReference>
<dbReference type="SMART" id="SM00387">
    <property type="entry name" value="HATPase_c"/>
    <property type="match status" value="1"/>
</dbReference>
<dbReference type="GO" id="GO:0000155">
    <property type="term" value="F:phosphorelay sensor kinase activity"/>
    <property type="evidence" value="ECO:0007669"/>
    <property type="project" value="InterPro"/>
</dbReference>
<dbReference type="InterPro" id="IPR003594">
    <property type="entry name" value="HATPase_dom"/>
</dbReference>
<evidence type="ECO:0000313" key="12">
    <source>
        <dbReference type="EMBL" id="NEX22787.1"/>
    </source>
</evidence>
<evidence type="ECO:0000256" key="8">
    <source>
        <dbReference type="ARBA" id="ARBA00022989"/>
    </source>
</evidence>
<evidence type="ECO:0000259" key="11">
    <source>
        <dbReference type="PROSITE" id="PS50109"/>
    </source>
</evidence>
<dbReference type="SUPFAM" id="SSF55874">
    <property type="entry name" value="ATPase domain of HSP90 chaperone/DNA topoisomerase II/histidine kinase"/>
    <property type="match status" value="1"/>
</dbReference>
<evidence type="ECO:0000256" key="6">
    <source>
        <dbReference type="ARBA" id="ARBA00022692"/>
    </source>
</evidence>
<dbReference type="InterPro" id="IPR011622">
    <property type="entry name" value="7TMR_DISM_rcpt_extracell_dom2"/>
</dbReference>
<dbReference type="Gene3D" id="3.30.565.10">
    <property type="entry name" value="Histidine kinase-like ATPase, C-terminal domain"/>
    <property type="match status" value="1"/>
</dbReference>
<comment type="catalytic activity">
    <reaction evidence="1">
        <text>ATP + protein L-histidine = ADP + protein N-phospho-L-histidine.</text>
        <dbReference type="EC" id="2.7.13.3"/>
    </reaction>
</comment>
<evidence type="ECO:0000313" key="13">
    <source>
        <dbReference type="Proteomes" id="UP000471640"/>
    </source>
</evidence>
<proteinExistence type="predicted"/>
<protein>
    <recommendedName>
        <fullName evidence="3">histidine kinase</fullName>
        <ecNumber evidence="3">2.7.13.3</ecNumber>
    </recommendedName>
</protein>
<organism evidence="12 13">
    <name type="scientific">Thiorhodococcus mannitoliphagus</name>
    <dbReference type="NCBI Taxonomy" id="329406"/>
    <lineage>
        <taxon>Bacteria</taxon>
        <taxon>Pseudomonadati</taxon>
        <taxon>Pseudomonadota</taxon>
        <taxon>Gammaproteobacteria</taxon>
        <taxon>Chromatiales</taxon>
        <taxon>Chromatiaceae</taxon>
        <taxon>Thiorhodococcus</taxon>
    </lineage>
</organism>
<feature type="transmembrane region" description="Helical" evidence="10">
    <location>
        <begin position="358"/>
        <end position="380"/>
    </location>
</feature>
<keyword evidence="13" id="KW-1185">Reference proteome</keyword>
<dbReference type="InterPro" id="IPR005467">
    <property type="entry name" value="His_kinase_dom"/>
</dbReference>
<accession>A0A6P1DWU8</accession>
<dbReference type="InterPro" id="IPR003661">
    <property type="entry name" value="HisK_dim/P_dom"/>
</dbReference>
<keyword evidence="8 10" id="KW-1133">Transmembrane helix</keyword>
<dbReference type="CDD" id="cd00082">
    <property type="entry name" value="HisKA"/>
    <property type="match status" value="1"/>
</dbReference>
<evidence type="ECO:0000256" key="7">
    <source>
        <dbReference type="ARBA" id="ARBA00022777"/>
    </source>
</evidence>
<evidence type="ECO:0000256" key="4">
    <source>
        <dbReference type="ARBA" id="ARBA00022553"/>
    </source>
</evidence>
<name>A0A6P1DWU8_9GAMM</name>
<dbReference type="Gene3D" id="2.60.40.2380">
    <property type="match status" value="1"/>
</dbReference>
<feature type="domain" description="Histidine kinase" evidence="11">
    <location>
        <begin position="447"/>
        <end position="656"/>
    </location>
</feature>
<dbReference type="InterPro" id="IPR050428">
    <property type="entry name" value="TCS_sensor_his_kinase"/>
</dbReference>
<feature type="transmembrane region" description="Helical" evidence="10">
    <location>
        <begin position="299"/>
        <end position="320"/>
    </location>
</feature>
<dbReference type="EMBL" id="JAAIJR010000125">
    <property type="protein sequence ID" value="NEX22787.1"/>
    <property type="molecule type" value="Genomic_DNA"/>
</dbReference>
<feature type="transmembrane region" description="Helical" evidence="10">
    <location>
        <begin position="326"/>
        <end position="346"/>
    </location>
</feature>
<comment type="caution">
    <text evidence="12">The sequence shown here is derived from an EMBL/GenBank/DDBJ whole genome shotgun (WGS) entry which is preliminary data.</text>
</comment>
<feature type="transmembrane region" description="Helical" evidence="10">
    <location>
        <begin position="386"/>
        <end position="406"/>
    </location>
</feature>
<dbReference type="Pfam" id="PF02518">
    <property type="entry name" value="HATPase_c"/>
    <property type="match status" value="1"/>
</dbReference>
<evidence type="ECO:0000256" key="3">
    <source>
        <dbReference type="ARBA" id="ARBA00012438"/>
    </source>
</evidence>
<sequence>MTLPWRTFTLILCVLTGFAMILALVHTRTEAPTAASLSEPLSDIQTPSPWRPHELAVLVDPDGTETLDRVTQPERAEDFVPRPRGFSAGYTRDVHWLRFRLYPPPLDTQGQRHLLLTIQPPFLDDLRLYLPRQPDAPPDGFALREGGDRLAFAAREYPYRAFAYEVIFPDDQPLTLYLRLQTTSSSWVSLAVMPAHQLAGQATGETLLLALTFGLLLAGILANLWHGLWIRQPLYRAFLFYLLAFLLILFASNGFLAQFVLPDAPDWNNRLTSLFNVLFQASLVYFYKQALDIGNASRWMRWVYSAILGLTLLAIPPSLLGWYPEAMRVLGLFILLIQVLGTLRSLQLWWRGTGENALLFLAHLFTLTGLLITASMQMGLLPGKVLLLHAFQIGVLGSLVALQILLSQRVRTMERTQMNSSLAAERASAEARMTAGLLEQQRHFMRMLVHEIKTPLAVMRLRLDAQAPSERMQALAREAIADIDAIIQRCALSARLEDQALEEQPEICDFPALLRRYIATQPEPERFEVNASLAPEARQLHADPILLGAILSNLLDNAAKYAPPKSAIALELQSQSRNNRPGIGLSIANLLPPHHRPDLRRVFEKYYRAPGARRRSGSGLGLHIVHQLVEQLSGDIRCHDQDQNRLEFQLWLPTNPT</sequence>
<reference evidence="13" key="1">
    <citation type="journal article" date="2020" name="Microbiol. Resour. Announc.">
        <title>Draft Genome Sequences of Thiorhodococcus mannitoliphagus and Thiorhodococcus minor, Purple Sulfur Photosynthetic Bacteria in the Gammaproteobacterial Family Chromatiaceae.</title>
        <authorList>
            <person name="Aviles F.A."/>
            <person name="Meyer T.E."/>
            <person name="Kyndt J.A."/>
        </authorList>
    </citation>
    <scope>NUCLEOTIDE SEQUENCE [LARGE SCALE GENOMIC DNA]</scope>
    <source>
        <strain evidence="13">DSM 18266</strain>
    </source>
</reference>
<dbReference type="InterPro" id="IPR036890">
    <property type="entry name" value="HATPase_C_sf"/>
</dbReference>
<dbReference type="RefSeq" id="WP_164655881.1">
    <property type="nucleotide sequence ID" value="NZ_JAAIJR010000125.1"/>
</dbReference>
<gene>
    <name evidence="12" type="ORF">G3480_21195</name>
</gene>
<dbReference type="SUPFAM" id="SSF47384">
    <property type="entry name" value="Homodimeric domain of signal transducing histidine kinase"/>
    <property type="match status" value="1"/>
</dbReference>
<keyword evidence="7" id="KW-0418">Kinase</keyword>
<comment type="subcellular location">
    <subcellularLocation>
        <location evidence="2">Membrane</location>
    </subcellularLocation>
</comment>
<dbReference type="PANTHER" id="PTHR45436">
    <property type="entry name" value="SENSOR HISTIDINE KINASE YKOH"/>
    <property type="match status" value="1"/>
</dbReference>
<evidence type="ECO:0000256" key="10">
    <source>
        <dbReference type="SAM" id="Phobius"/>
    </source>
</evidence>
<dbReference type="Gene3D" id="1.10.287.130">
    <property type="match status" value="1"/>
</dbReference>
<dbReference type="GO" id="GO:0016020">
    <property type="term" value="C:membrane"/>
    <property type="evidence" value="ECO:0007669"/>
    <property type="project" value="UniProtKB-SubCell"/>
</dbReference>
<dbReference type="InterPro" id="IPR011623">
    <property type="entry name" value="7TMR_DISM_rcpt_extracell_dom1"/>
</dbReference>
<dbReference type="AlphaFoldDB" id="A0A6P1DWU8"/>
<dbReference type="PANTHER" id="PTHR45436:SF5">
    <property type="entry name" value="SENSOR HISTIDINE KINASE TRCS"/>
    <property type="match status" value="1"/>
</dbReference>
<dbReference type="InterPro" id="IPR036097">
    <property type="entry name" value="HisK_dim/P_sf"/>
</dbReference>
<dbReference type="PROSITE" id="PS50109">
    <property type="entry name" value="HIS_KIN"/>
    <property type="match status" value="1"/>
</dbReference>
<evidence type="ECO:0000256" key="1">
    <source>
        <dbReference type="ARBA" id="ARBA00000085"/>
    </source>
</evidence>
<feature type="transmembrane region" description="Helical" evidence="10">
    <location>
        <begin position="238"/>
        <end position="261"/>
    </location>
</feature>
<dbReference type="EC" id="2.7.13.3" evidence="3"/>
<keyword evidence="5" id="KW-0808">Transferase</keyword>
<dbReference type="PRINTS" id="PR00344">
    <property type="entry name" value="BCTRLSENSOR"/>
</dbReference>
<keyword evidence="9 10" id="KW-0472">Membrane</keyword>
<evidence type="ECO:0000256" key="9">
    <source>
        <dbReference type="ARBA" id="ARBA00023136"/>
    </source>
</evidence>
<dbReference type="Pfam" id="PF07696">
    <property type="entry name" value="7TMR-DISMED2"/>
    <property type="match status" value="1"/>
</dbReference>
<dbReference type="Proteomes" id="UP000471640">
    <property type="component" value="Unassembled WGS sequence"/>
</dbReference>
<evidence type="ECO:0000256" key="2">
    <source>
        <dbReference type="ARBA" id="ARBA00004370"/>
    </source>
</evidence>
<reference evidence="12 13" key="2">
    <citation type="submission" date="2020-02" db="EMBL/GenBank/DDBJ databases">
        <title>Genome sequences of Thiorhodococcus mannitoliphagus and Thiorhodococcus minor, purple sulfur photosynthetic bacteria in the gammaproteobacterial family, Chromatiaceae.</title>
        <authorList>
            <person name="Aviles F.A."/>
            <person name="Meyer T.E."/>
            <person name="Kyndt J.A."/>
        </authorList>
    </citation>
    <scope>NUCLEOTIDE SEQUENCE [LARGE SCALE GENOMIC DNA]</scope>
    <source>
        <strain evidence="12 13">DSM 18266</strain>
    </source>
</reference>
<keyword evidence="6 10" id="KW-0812">Transmembrane</keyword>
<evidence type="ECO:0000256" key="5">
    <source>
        <dbReference type="ARBA" id="ARBA00022679"/>
    </source>
</evidence>
<keyword evidence="4" id="KW-0597">Phosphoprotein</keyword>